<dbReference type="Proteomes" id="UP000285379">
    <property type="component" value="Unassembled WGS sequence"/>
</dbReference>
<dbReference type="AlphaFoldDB" id="A0A412VSX1"/>
<accession>A0A412VSX1</accession>
<reference evidence="2 3" key="1">
    <citation type="submission" date="2018-08" db="EMBL/GenBank/DDBJ databases">
        <title>A genome reference for cultivated species of the human gut microbiota.</title>
        <authorList>
            <person name="Zou Y."/>
            <person name="Xue W."/>
            <person name="Luo G."/>
        </authorList>
    </citation>
    <scope>NUCLEOTIDE SEQUENCE [LARGE SCALE GENOMIC DNA]</scope>
    <source>
        <strain evidence="2 3">AF14-8</strain>
    </source>
</reference>
<evidence type="ECO:0000259" key="1">
    <source>
        <dbReference type="Pfam" id="PF09820"/>
    </source>
</evidence>
<evidence type="ECO:0000313" key="2">
    <source>
        <dbReference type="EMBL" id="RGV12751.1"/>
    </source>
</evidence>
<protein>
    <recommendedName>
        <fullName evidence="1">AAA-ATPase-like domain-containing protein</fullName>
    </recommendedName>
</protein>
<feature type="domain" description="AAA-ATPase-like" evidence="1">
    <location>
        <begin position="1"/>
        <end position="154"/>
    </location>
</feature>
<dbReference type="PANTHER" id="PTHR34825:SF2">
    <property type="entry name" value="AAA-ATPASE-LIKE DOMAIN-CONTAINING PROTEIN"/>
    <property type="match status" value="1"/>
</dbReference>
<comment type="caution">
    <text evidence="2">The sequence shown here is derived from an EMBL/GenBank/DDBJ whole genome shotgun (WGS) entry which is preliminary data.</text>
</comment>
<gene>
    <name evidence="2" type="ORF">DWW27_04590</name>
</gene>
<dbReference type="PANTHER" id="PTHR34825">
    <property type="entry name" value="CONSERVED PROTEIN, WITH A WEAK D-GALACTARATE DEHYDRATASE/ALTRONATE HYDROLASE DOMAIN"/>
    <property type="match status" value="1"/>
</dbReference>
<organism evidence="2 3">
    <name type="scientific">Phocaeicola vulgatus</name>
    <name type="common">Bacteroides vulgatus</name>
    <dbReference type="NCBI Taxonomy" id="821"/>
    <lineage>
        <taxon>Bacteria</taxon>
        <taxon>Pseudomonadati</taxon>
        <taxon>Bacteroidota</taxon>
        <taxon>Bacteroidia</taxon>
        <taxon>Bacteroidales</taxon>
        <taxon>Bacteroidaceae</taxon>
        <taxon>Phocaeicola</taxon>
    </lineage>
</organism>
<dbReference type="EMBL" id="QRYT01000007">
    <property type="protein sequence ID" value="RGV12751.1"/>
    <property type="molecule type" value="Genomic_DNA"/>
</dbReference>
<name>A0A412VSX1_PHOVU</name>
<proteinExistence type="predicted"/>
<evidence type="ECO:0000313" key="3">
    <source>
        <dbReference type="Proteomes" id="UP000285379"/>
    </source>
</evidence>
<dbReference type="Pfam" id="PF09820">
    <property type="entry name" value="AAA-ATPase_like"/>
    <property type="match status" value="1"/>
</dbReference>
<sequence>MFGDLYIGKYPTRDWNSYLVLYLNFSGIIGELHNYRAGLDAHCQTCFDYFCDIYAEYLPQGIKEQLDAKNGAVEQLDYLYHECERAGQDIYLFIDEYDHFINAILSDVESLHRYTKETHKEGYLRAFFNKIKSGTYSSIKRCFITGVSPVTMDVVVSRGIL</sequence>
<dbReference type="InterPro" id="IPR018631">
    <property type="entry name" value="AAA-ATPase-like_dom"/>
</dbReference>